<organism evidence="7 8">
    <name type="scientific">Mycobacterium cookii</name>
    <dbReference type="NCBI Taxonomy" id="1775"/>
    <lineage>
        <taxon>Bacteria</taxon>
        <taxon>Bacillati</taxon>
        <taxon>Actinomycetota</taxon>
        <taxon>Actinomycetes</taxon>
        <taxon>Mycobacteriales</taxon>
        <taxon>Mycobacteriaceae</taxon>
        <taxon>Mycobacterium</taxon>
    </lineage>
</organism>
<protein>
    <recommendedName>
        <fullName evidence="9">Prokaryotic cytochrome C oxidase subunit IV family protein</fullName>
    </recommendedName>
</protein>
<keyword evidence="3 6" id="KW-0812">Transmembrane</keyword>
<evidence type="ECO:0000256" key="6">
    <source>
        <dbReference type="SAM" id="Phobius"/>
    </source>
</evidence>
<evidence type="ECO:0000256" key="4">
    <source>
        <dbReference type="ARBA" id="ARBA00022989"/>
    </source>
</evidence>
<comment type="subcellular location">
    <subcellularLocation>
        <location evidence="1">Cell membrane</location>
        <topology evidence="1">Multi-pass membrane protein</topology>
    </subcellularLocation>
</comment>
<dbReference type="EMBL" id="AP022569">
    <property type="protein sequence ID" value="BBX44790.1"/>
    <property type="molecule type" value="Genomic_DNA"/>
</dbReference>
<reference evidence="7 8" key="1">
    <citation type="journal article" date="2019" name="Emerg. Microbes Infect.">
        <title>Comprehensive subspecies identification of 175 nontuberculous mycobacteria species based on 7547 genomic profiles.</title>
        <authorList>
            <person name="Matsumoto Y."/>
            <person name="Kinjo T."/>
            <person name="Motooka D."/>
            <person name="Nabeya D."/>
            <person name="Jung N."/>
            <person name="Uechi K."/>
            <person name="Horii T."/>
            <person name="Iida T."/>
            <person name="Fujita J."/>
            <person name="Nakamura S."/>
        </authorList>
    </citation>
    <scope>NUCLEOTIDE SEQUENCE [LARGE SCALE GENOMIC DNA]</scope>
    <source>
        <strain evidence="7 8">JCM 12404</strain>
    </source>
</reference>
<name>A0A7I7KRP3_9MYCO</name>
<evidence type="ECO:0000256" key="2">
    <source>
        <dbReference type="ARBA" id="ARBA00022475"/>
    </source>
</evidence>
<sequence>MSVLRERVTMVWLGLMALTCATTWGLSKDLFVPTVGVIGIFVIAAVKVSYVMLDFMELRDAPIPVRIAFQAWAVAVPTMILGFWFATPAMT</sequence>
<proteinExistence type="predicted"/>
<keyword evidence="5 6" id="KW-0472">Membrane</keyword>
<feature type="transmembrane region" description="Helical" evidence="6">
    <location>
        <begin position="30"/>
        <end position="53"/>
    </location>
</feature>
<accession>A0A7I7KRP3</accession>
<keyword evidence="8" id="KW-1185">Reference proteome</keyword>
<evidence type="ECO:0000256" key="3">
    <source>
        <dbReference type="ARBA" id="ARBA00022692"/>
    </source>
</evidence>
<keyword evidence="2" id="KW-1003">Cell membrane</keyword>
<dbReference type="Pfam" id="PF03626">
    <property type="entry name" value="COX4_pro"/>
    <property type="match status" value="1"/>
</dbReference>
<dbReference type="InterPro" id="IPR005171">
    <property type="entry name" value="Cyt_c_oxidase_su4_prok"/>
</dbReference>
<keyword evidence="4 6" id="KW-1133">Transmembrane helix</keyword>
<evidence type="ECO:0000256" key="1">
    <source>
        <dbReference type="ARBA" id="ARBA00004651"/>
    </source>
</evidence>
<dbReference type="RefSeq" id="WP_163775189.1">
    <property type="nucleotide sequence ID" value="NZ_AP022569.1"/>
</dbReference>
<feature type="transmembrane region" description="Helical" evidence="6">
    <location>
        <begin position="65"/>
        <end position="86"/>
    </location>
</feature>
<evidence type="ECO:0000313" key="7">
    <source>
        <dbReference type="EMBL" id="BBX44790.1"/>
    </source>
</evidence>
<evidence type="ECO:0008006" key="9">
    <source>
        <dbReference type="Google" id="ProtNLM"/>
    </source>
</evidence>
<dbReference type="AlphaFoldDB" id="A0A7I7KRP3"/>
<dbReference type="KEGG" id="mcoo:MCOO_08050"/>
<dbReference type="GO" id="GO:0005886">
    <property type="term" value="C:plasma membrane"/>
    <property type="evidence" value="ECO:0007669"/>
    <property type="project" value="UniProtKB-SubCell"/>
</dbReference>
<gene>
    <name evidence="7" type="ORF">MCOO_08050</name>
</gene>
<dbReference type="Proteomes" id="UP000465866">
    <property type="component" value="Chromosome"/>
</dbReference>
<feature type="transmembrane region" description="Helical" evidence="6">
    <location>
        <begin position="7"/>
        <end position="24"/>
    </location>
</feature>
<evidence type="ECO:0000256" key="5">
    <source>
        <dbReference type="ARBA" id="ARBA00023136"/>
    </source>
</evidence>
<evidence type="ECO:0000313" key="8">
    <source>
        <dbReference type="Proteomes" id="UP000465866"/>
    </source>
</evidence>